<dbReference type="HOGENOM" id="CLU_560052_0_0_5"/>
<dbReference type="PATRIC" id="fig|269796.9.peg.2050"/>
<dbReference type="Gene3D" id="3.40.50.12780">
    <property type="entry name" value="N-terminal domain of ligase-like"/>
    <property type="match status" value="1"/>
</dbReference>
<organism evidence="1 2">
    <name type="scientific">Rhodospirillum rubrum (strain ATCC 11170 / ATH 1.1.1 / DSM 467 / LMG 4362 / NCIMB 8255 / S1)</name>
    <dbReference type="NCBI Taxonomy" id="269796"/>
    <lineage>
        <taxon>Bacteria</taxon>
        <taxon>Pseudomonadati</taxon>
        <taxon>Pseudomonadota</taxon>
        <taxon>Alphaproteobacteria</taxon>
        <taxon>Rhodospirillales</taxon>
        <taxon>Rhodospirillaceae</taxon>
        <taxon>Rhodospirillum</taxon>
    </lineage>
</organism>
<dbReference type="EnsemblBacteria" id="ABC22766">
    <property type="protein sequence ID" value="ABC22766"/>
    <property type="gene ID" value="Rru_A1966"/>
</dbReference>
<reference evidence="1 2" key="1">
    <citation type="journal article" date="2011" name="Stand. Genomic Sci.">
        <title>Complete genome sequence of Rhodospirillum rubrum type strain (S1).</title>
        <authorList>
            <person name="Munk A.C."/>
            <person name="Copeland A."/>
            <person name="Lucas S."/>
            <person name="Lapidus A."/>
            <person name="Del Rio T.G."/>
            <person name="Barry K."/>
            <person name="Detter J.C."/>
            <person name="Hammon N."/>
            <person name="Israni S."/>
            <person name="Pitluck S."/>
            <person name="Brettin T."/>
            <person name="Bruce D."/>
            <person name="Han C."/>
            <person name="Tapia R."/>
            <person name="Gilna P."/>
            <person name="Schmutz J."/>
            <person name="Larimer F."/>
            <person name="Land M."/>
            <person name="Kyrpides N.C."/>
            <person name="Mavromatis K."/>
            <person name="Richardson P."/>
            <person name="Rohde M."/>
            <person name="Goker M."/>
            <person name="Klenk H.P."/>
            <person name="Zhang Y."/>
            <person name="Roberts G.P."/>
            <person name="Reslewic S."/>
            <person name="Schwartz D.C."/>
        </authorList>
    </citation>
    <scope>NUCLEOTIDE SEQUENCE [LARGE SCALE GENOMIC DNA]</scope>
    <source>
        <strain evidence="2">ATCC 11170 / ATH 1.1.1 / DSM 467 / LMG 4362 / NCIMB 8255 / S1</strain>
    </source>
</reference>
<protein>
    <submittedName>
        <fullName evidence="1">Coenzyme F390 synthetase-like</fullName>
    </submittedName>
</protein>
<sequence length="487" mass="53951">MTCLAPSFSTELAHRLAAGAPLPAADLAELFRLAEPPTPEADTLRHGLQAHLLARTLEHARTNTAFYRRDPAYHHWRPQGTGGAPFLDGLPAIDRAQVVAHHGEILATDVTLRSICHTSGTTGTPLDVYKSFEECRFIADYFNAMFEPLRRMLPSLPLSLSFPNNYHGVPLPMPGLGMGFVGGVTDDTLILDARRLIDTPYALPGHDSRIRFLSGLGHHVLLFTSWLQECGVDPASYGFGAVSVTGGYMAPQWMGFLRESWKCPVNNRFTLTETVGGASRLYDRDRFVVDPFLIMEALAPDDDTAIASGIGRLAITNLHPFVQMQPLIRYLTGDLVRWITPPLGRPQFDFLGKQKNCLRDPFAAAPSWLVFSAVLNDILSDIPDINVYDWFSNVRVVHDRSVGSLPLIAVSSQTDEDGGLTIVLDIELRYAPATRRARLAEIERTIVERLRATPDTTLAIRLDEGRVRLRIDYKAPGQLRSPIVIKI</sequence>
<gene>
    <name evidence="1" type="ordered locus">Rru_A1966</name>
</gene>
<proteinExistence type="predicted"/>
<dbReference type="PANTHER" id="PTHR43845">
    <property type="entry name" value="BLR5969 PROTEIN"/>
    <property type="match status" value="1"/>
</dbReference>
<keyword evidence="2" id="KW-1185">Reference proteome</keyword>
<dbReference type="PANTHER" id="PTHR43845:SF1">
    <property type="entry name" value="BLR5969 PROTEIN"/>
    <property type="match status" value="1"/>
</dbReference>
<dbReference type="AlphaFoldDB" id="Q2RSX9"/>
<dbReference type="SUPFAM" id="SSF56801">
    <property type="entry name" value="Acetyl-CoA synthetase-like"/>
    <property type="match status" value="1"/>
</dbReference>
<dbReference type="InterPro" id="IPR042099">
    <property type="entry name" value="ANL_N_sf"/>
</dbReference>
<evidence type="ECO:0000313" key="1">
    <source>
        <dbReference type="EMBL" id="ABC22766.1"/>
    </source>
</evidence>
<dbReference type="KEGG" id="rru:Rru_A1966"/>
<accession>Q2RSX9</accession>
<dbReference type="Proteomes" id="UP000001929">
    <property type="component" value="Chromosome"/>
</dbReference>
<evidence type="ECO:0000313" key="2">
    <source>
        <dbReference type="Proteomes" id="UP000001929"/>
    </source>
</evidence>
<dbReference type="RefSeq" id="WP_011389719.1">
    <property type="nucleotide sequence ID" value="NC_007643.1"/>
</dbReference>
<dbReference type="STRING" id="269796.Rru_A1966"/>
<name>Q2RSX9_RHORT</name>
<dbReference type="EMBL" id="CP000230">
    <property type="protein sequence ID" value="ABC22766.1"/>
    <property type="molecule type" value="Genomic_DNA"/>
</dbReference>